<dbReference type="Pfam" id="PF00092">
    <property type="entry name" value="VWA"/>
    <property type="match status" value="1"/>
</dbReference>
<evidence type="ECO:0000313" key="2">
    <source>
        <dbReference type="EMBL" id="CAF0808830.1"/>
    </source>
</evidence>
<comment type="caution">
    <text evidence="3">The sequence shown here is derived from an EMBL/GenBank/DDBJ whole genome shotgun (WGS) entry which is preliminary data.</text>
</comment>
<dbReference type="EMBL" id="CAJNOU010000018">
    <property type="protein sequence ID" value="CAF0808830.1"/>
    <property type="molecule type" value="Genomic_DNA"/>
</dbReference>
<dbReference type="InterPro" id="IPR052969">
    <property type="entry name" value="Thr-specific_kinase-like"/>
</dbReference>
<dbReference type="Proteomes" id="UP000663882">
    <property type="component" value="Unassembled WGS sequence"/>
</dbReference>
<protein>
    <recommendedName>
        <fullName evidence="1">VWFA domain-containing protein</fullName>
    </recommendedName>
</protein>
<evidence type="ECO:0000259" key="1">
    <source>
        <dbReference type="PROSITE" id="PS50234"/>
    </source>
</evidence>
<accession>A0A813Z8C0</accession>
<name>A0A813Z8C0_9BILA</name>
<dbReference type="Gene3D" id="3.40.50.410">
    <property type="entry name" value="von Willebrand factor, type A domain"/>
    <property type="match status" value="1"/>
</dbReference>
<dbReference type="PROSITE" id="PS50234">
    <property type="entry name" value="VWFA"/>
    <property type="match status" value="1"/>
</dbReference>
<dbReference type="GO" id="GO:0004674">
    <property type="term" value="F:protein serine/threonine kinase activity"/>
    <property type="evidence" value="ECO:0007669"/>
    <property type="project" value="TreeGrafter"/>
</dbReference>
<proteinExistence type="predicted"/>
<dbReference type="AlphaFoldDB" id="A0A813Z8C0"/>
<dbReference type="OrthoDB" id="9977491at2759"/>
<dbReference type="CDD" id="cd00198">
    <property type="entry name" value="vWFA"/>
    <property type="match status" value="1"/>
</dbReference>
<dbReference type="InterPro" id="IPR002035">
    <property type="entry name" value="VWF_A"/>
</dbReference>
<evidence type="ECO:0000313" key="3">
    <source>
        <dbReference type="EMBL" id="CAF0894837.1"/>
    </source>
</evidence>
<dbReference type="PANTHER" id="PTHR47763">
    <property type="entry name" value="ALPHA-PROTEIN KINASE VWKA"/>
    <property type="match status" value="1"/>
</dbReference>
<evidence type="ECO:0000313" key="4">
    <source>
        <dbReference type="Proteomes" id="UP000663882"/>
    </source>
</evidence>
<dbReference type="Proteomes" id="UP000663889">
    <property type="component" value="Unassembled WGS sequence"/>
</dbReference>
<dbReference type="EMBL" id="CAJNOO010000298">
    <property type="protein sequence ID" value="CAF0894837.1"/>
    <property type="molecule type" value="Genomic_DNA"/>
</dbReference>
<dbReference type="GO" id="GO:0005737">
    <property type="term" value="C:cytoplasm"/>
    <property type="evidence" value="ECO:0007669"/>
    <property type="project" value="TreeGrafter"/>
</dbReference>
<dbReference type="InterPro" id="IPR036465">
    <property type="entry name" value="vWFA_dom_sf"/>
</dbReference>
<dbReference type="PANTHER" id="PTHR47763:SF1">
    <property type="entry name" value="DUF659 DOMAIN-CONTAINING PROTEIN"/>
    <property type="match status" value="1"/>
</dbReference>
<organism evidence="3 4">
    <name type="scientific">Rotaria sordida</name>
    <dbReference type="NCBI Taxonomy" id="392033"/>
    <lineage>
        <taxon>Eukaryota</taxon>
        <taxon>Metazoa</taxon>
        <taxon>Spiralia</taxon>
        <taxon>Gnathifera</taxon>
        <taxon>Rotifera</taxon>
        <taxon>Eurotatoria</taxon>
        <taxon>Bdelloidea</taxon>
        <taxon>Philodinida</taxon>
        <taxon>Philodinidae</taxon>
        <taxon>Rotaria</taxon>
    </lineage>
</organism>
<reference evidence="3" key="1">
    <citation type="submission" date="2021-02" db="EMBL/GenBank/DDBJ databases">
        <authorList>
            <person name="Nowell W R."/>
        </authorList>
    </citation>
    <scope>NUCLEOTIDE SEQUENCE</scope>
</reference>
<feature type="domain" description="VWFA" evidence="1">
    <location>
        <begin position="6"/>
        <end position="207"/>
    </location>
</feature>
<sequence length="267" mass="30363">MEASMDIAICLDCTSSVASSFCQVRDRIFSIIEPIIENKNDIRLALIEFRSRDDSWVTIIHPFTHSASTFQNWLNNTQAEGGSQNGTRAISDALCEALKLEWRSNDNNRWHEKLIIMITGGPPCGLLTDSTEIQMNDCPCATDDLWKMSDELIKENLTLAIIGIEPSVIVCDDFYGALAKNTVLFLGGEYIPLINASHILSSIIQSVIIEEDTLSQQFRHIDINEIEKNSLYRHSFVQKRAQSMIEHCRTMADIRKWLKNHPRLSQY</sequence>
<dbReference type="SUPFAM" id="SSF53300">
    <property type="entry name" value="vWA-like"/>
    <property type="match status" value="1"/>
</dbReference>
<gene>
    <name evidence="3" type="ORF">RFH988_LOCUS8679</name>
    <name evidence="2" type="ORF">SEV965_LOCUS1014</name>
</gene>